<name>A0A1D2MHH7_ORCCI</name>
<keyword evidence="4" id="KW-1185">Reference proteome</keyword>
<comment type="caution">
    <text evidence="3">The sequence shown here is derived from an EMBL/GenBank/DDBJ whole genome shotgun (WGS) entry which is preliminary data.</text>
</comment>
<evidence type="ECO:0000256" key="2">
    <source>
        <dbReference type="SAM" id="SignalP"/>
    </source>
</evidence>
<keyword evidence="2" id="KW-0732">Signal</keyword>
<dbReference type="Proteomes" id="UP000094527">
    <property type="component" value="Unassembled WGS sequence"/>
</dbReference>
<feature type="region of interest" description="Disordered" evidence="1">
    <location>
        <begin position="149"/>
        <end position="189"/>
    </location>
</feature>
<feature type="signal peptide" evidence="2">
    <location>
        <begin position="1"/>
        <end position="24"/>
    </location>
</feature>
<protein>
    <submittedName>
        <fullName evidence="3">Uncharacterized protein</fullName>
    </submittedName>
</protein>
<evidence type="ECO:0000256" key="1">
    <source>
        <dbReference type="SAM" id="MobiDB-lite"/>
    </source>
</evidence>
<evidence type="ECO:0000313" key="3">
    <source>
        <dbReference type="EMBL" id="ODM92284.1"/>
    </source>
</evidence>
<feature type="chain" id="PRO_5008904033" evidence="2">
    <location>
        <begin position="25"/>
        <end position="189"/>
    </location>
</feature>
<sequence>MASRVDLISVALVALVHLAVVSEGFPYRRWYDYDNFPSASEIHETGAGHVEELHVNPLRPYEPWTPDCILLSRDKVEEGKRHPRCQTVDETNEKEYAKYLFYVEQWEGAYPDRAAKWNLRFPDGKAQERMKYDKLKALADMHNLKRTEASANYCPDCNSEPESPPAADDDEVVEEASNRRTSKLRYSRS</sequence>
<reference evidence="3 4" key="1">
    <citation type="journal article" date="2016" name="Genome Biol. Evol.">
        <title>Gene Family Evolution Reflects Adaptation to Soil Environmental Stressors in the Genome of the Collembolan Orchesella cincta.</title>
        <authorList>
            <person name="Faddeeva-Vakhrusheva A."/>
            <person name="Derks M.F."/>
            <person name="Anvar S.Y."/>
            <person name="Agamennone V."/>
            <person name="Suring W."/>
            <person name="Smit S."/>
            <person name="van Straalen N.M."/>
            <person name="Roelofs D."/>
        </authorList>
    </citation>
    <scope>NUCLEOTIDE SEQUENCE [LARGE SCALE GENOMIC DNA]</scope>
    <source>
        <tissue evidence="3">Mixed pool</tissue>
    </source>
</reference>
<organism evidence="3 4">
    <name type="scientific">Orchesella cincta</name>
    <name type="common">Springtail</name>
    <name type="synonym">Podura cincta</name>
    <dbReference type="NCBI Taxonomy" id="48709"/>
    <lineage>
        <taxon>Eukaryota</taxon>
        <taxon>Metazoa</taxon>
        <taxon>Ecdysozoa</taxon>
        <taxon>Arthropoda</taxon>
        <taxon>Hexapoda</taxon>
        <taxon>Collembola</taxon>
        <taxon>Entomobryomorpha</taxon>
        <taxon>Entomobryoidea</taxon>
        <taxon>Orchesellidae</taxon>
        <taxon>Orchesellinae</taxon>
        <taxon>Orchesella</taxon>
    </lineage>
</organism>
<gene>
    <name evidence="3" type="ORF">Ocin01_14401</name>
</gene>
<evidence type="ECO:0000313" key="4">
    <source>
        <dbReference type="Proteomes" id="UP000094527"/>
    </source>
</evidence>
<dbReference type="AlphaFoldDB" id="A0A1D2MHH7"/>
<dbReference type="EMBL" id="LJIJ01001280">
    <property type="protein sequence ID" value="ODM92284.1"/>
    <property type="molecule type" value="Genomic_DNA"/>
</dbReference>
<accession>A0A1D2MHH7</accession>
<proteinExistence type="predicted"/>
<feature type="compositionally biased region" description="Basic residues" evidence="1">
    <location>
        <begin position="180"/>
        <end position="189"/>
    </location>
</feature>